<dbReference type="AlphaFoldDB" id="A0AA86T0W8"/>
<dbReference type="EMBL" id="OY731403">
    <property type="protein sequence ID" value="CAJ1962508.1"/>
    <property type="molecule type" value="Genomic_DNA"/>
</dbReference>
<sequence length="157" mass="17436">MECMAQIVQSHQGRTYVLQVKVQIGGFFYLPSIGMHKVAGGFGGIRIWSRPEIPVLFPLPAGDFTIIAEDCRKGPLSLLIKGNKMKLVEDPLQNTDDSLDIHLGQSYSVLDTADQSPQDLQGRYSFVATTTQAREYLVPFPGPYPFFFRPGLLDTLS</sequence>
<dbReference type="Pfam" id="PF00394">
    <property type="entry name" value="Cu-oxidase"/>
    <property type="match status" value="1"/>
</dbReference>
<dbReference type="InterPro" id="IPR011707">
    <property type="entry name" value="Cu-oxidase-like_N"/>
</dbReference>
<feature type="domain" description="Plastocyanin-like" evidence="2">
    <location>
        <begin position="76"/>
        <end position="131"/>
    </location>
</feature>
<proteinExistence type="inferred from homology"/>
<dbReference type="Pfam" id="PF07732">
    <property type="entry name" value="Cu-oxidase_3"/>
    <property type="match status" value="1"/>
</dbReference>
<gene>
    <name evidence="4" type="ORF">AYBTSS11_LOCUS19286</name>
</gene>
<name>A0AA86T0W8_9FABA</name>
<evidence type="ECO:0000313" key="4">
    <source>
        <dbReference type="EMBL" id="CAJ1962508.1"/>
    </source>
</evidence>
<evidence type="ECO:0000259" key="2">
    <source>
        <dbReference type="Pfam" id="PF00394"/>
    </source>
</evidence>
<dbReference type="InterPro" id="IPR008972">
    <property type="entry name" value="Cupredoxin"/>
</dbReference>
<accession>A0AA86T0W8</accession>
<dbReference type="InterPro" id="IPR001117">
    <property type="entry name" value="Cu-oxidase_2nd"/>
</dbReference>
<organism evidence="4 5">
    <name type="scientific">Sphenostylis stenocarpa</name>
    <dbReference type="NCBI Taxonomy" id="92480"/>
    <lineage>
        <taxon>Eukaryota</taxon>
        <taxon>Viridiplantae</taxon>
        <taxon>Streptophyta</taxon>
        <taxon>Embryophyta</taxon>
        <taxon>Tracheophyta</taxon>
        <taxon>Spermatophyta</taxon>
        <taxon>Magnoliopsida</taxon>
        <taxon>eudicotyledons</taxon>
        <taxon>Gunneridae</taxon>
        <taxon>Pentapetalae</taxon>
        <taxon>rosids</taxon>
        <taxon>fabids</taxon>
        <taxon>Fabales</taxon>
        <taxon>Fabaceae</taxon>
        <taxon>Papilionoideae</taxon>
        <taxon>50 kb inversion clade</taxon>
        <taxon>NPAAA clade</taxon>
        <taxon>indigoferoid/millettioid clade</taxon>
        <taxon>Phaseoleae</taxon>
        <taxon>Sphenostylis</taxon>
    </lineage>
</organism>
<protein>
    <submittedName>
        <fullName evidence="4">Uncharacterized protein</fullName>
    </submittedName>
</protein>
<evidence type="ECO:0000256" key="1">
    <source>
        <dbReference type="ARBA" id="ARBA00010609"/>
    </source>
</evidence>
<evidence type="ECO:0000313" key="5">
    <source>
        <dbReference type="Proteomes" id="UP001189624"/>
    </source>
</evidence>
<keyword evidence="5" id="KW-1185">Reference proteome</keyword>
<evidence type="ECO:0000259" key="3">
    <source>
        <dbReference type="Pfam" id="PF07732"/>
    </source>
</evidence>
<comment type="similarity">
    <text evidence="1">Belongs to the multicopper oxidase family.</text>
</comment>
<dbReference type="Proteomes" id="UP001189624">
    <property type="component" value="Chromosome 6"/>
</dbReference>
<reference evidence="4" key="1">
    <citation type="submission" date="2023-10" db="EMBL/GenBank/DDBJ databases">
        <authorList>
            <person name="Domelevo Entfellner J.-B."/>
        </authorList>
    </citation>
    <scope>NUCLEOTIDE SEQUENCE</scope>
</reference>
<dbReference type="SUPFAM" id="SSF49503">
    <property type="entry name" value="Cupredoxins"/>
    <property type="match status" value="1"/>
</dbReference>
<dbReference type="GO" id="GO:0005507">
    <property type="term" value="F:copper ion binding"/>
    <property type="evidence" value="ECO:0007669"/>
    <property type="project" value="InterPro"/>
</dbReference>
<dbReference type="Gramene" id="rna-AYBTSS11_LOCUS19286">
    <property type="protein sequence ID" value="CAJ1962508.1"/>
    <property type="gene ID" value="gene-AYBTSS11_LOCUS19286"/>
</dbReference>
<feature type="domain" description="Plastocyanin-like" evidence="3">
    <location>
        <begin position="6"/>
        <end position="50"/>
    </location>
</feature>